<dbReference type="Pfam" id="PF01418">
    <property type="entry name" value="HTH_6"/>
    <property type="match status" value="1"/>
</dbReference>
<evidence type="ECO:0000313" key="6">
    <source>
        <dbReference type="EMBL" id="ASN59383.1"/>
    </source>
</evidence>
<keyword evidence="2" id="KW-0238">DNA-binding</keyword>
<dbReference type="CDD" id="cd05013">
    <property type="entry name" value="SIS_RpiR"/>
    <property type="match status" value="1"/>
</dbReference>
<keyword evidence="1" id="KW-0805">Transcription regulation</keyword>
<dbReference type="Proteomes" id="UP000257607">
    <property type="component" value="Chromosome"/>
</dbReference>
<dbReference type="Pfam" id="PF01380">
    <property type="entry name" value="SIS"/>
    <property type="match status" value="1"/>
</dbReference>
<dbReference type="InterPro" id="IPR047640">
    <property type="entry name" value="RpiR-like"/>
</dbReference>
<dbReference type="SUPFAM" id="SSF53697">
    <property type="entry name" value="SIS domain"/>
    <property type="match status" value="1"/>
</dbReference>
<dbReference type="GO" id="GO:0097367">
    <property type="term" value="F:carbohydrate derivative binding"/>
    <property type="evidence" value="ECO:0007669"/>
    <property type="project" value="InterPro"/>
</dbReference>
<name>A0A221RR80_LATCU</name>
<dbReference type="InterPro" id="IPR009057">
    <property type="entry name" value="Homeodomain-like_sf"/>
</dbReference>
<dbReference type="Gene3D" id="3.40.50.10490">
    <property type="entry name" value="Glucose-6-phosphate isomerase like protein, domain 1"/>
    <property type="match status" value="1"/>
</dbReference>
<dbReference type="InterPro" id="IPR035472">
    <property type="entry name" value="RpiR-like_SIS"/>
</dbReference>
<dbReference type="EMBL" id="CP031003">
    <property type="protein sequence ID" value="AXN35117.1"/>
    <property type="molecule type" value="Genomic_DNA"/>
</dbReference>
<protein>
    <submittedName>
        <fullName evidence="7">MurR/RpiR family transcriptional regulator</fullName>
    </submittedName>
</protein>
<dbReference type="PANTHER" id="PTHR30514">
    <property type="entry name" value="GLUCOKINASE"/>
    <property type="match status" value="1"/>
</dbReference>
<dbReference type="SUPFAM" id="SSF46689">
    <property type="entry name" value="Homeodomain-like"/>
    <property type="match status" value="1"/>
</dbReference>
<dbReference type="GO" id="GO:0003677">
    <property type="term" value="F:DNA binding"/>
    <property type="evidence" value="ECO:0007669"/>
    <property type="project" value="UniProtKB-KW"/>
</dbReference>
<dbReference type="PROSITE" id="PS51464">
    <property type="entry name" value="SIS"/>
    <property type="match status" value="1"/>
</dbReference>
<dbReference type="PROSITE" id="PS51071">
    <property type="entry name" value="HTH_RPIR"/>
    <property type="match status" value="1"/>
</dbReference>
<feature type="domain" description="SIS" evidence="5">
    <location>
        <begin position="106"/>
        <end position="244"/>
    </location>
</feature>
<sequence length="244" mass="27186">MFELEKIQQLNTLELSVLKYVLNHRAQVEKMTIRQLATQAHVSTSTISRFCEKLGCEGFSEFKYMLKQERLAQKKTSMPEYDVMLPITEFLDKTNNETFRQLLSQATALILEAQAVFFFGIGTSGALAQYGSRYLANAGIFSLSINDPFTPVGMRETVVADTLLVVLSVSGETTEMLAQVEQYQAGKGKVLAITNSTHSTLARLADVVIPYYMPEEKNGSLNNTTQIPVVYILELLAHRVACAQ</sequence>
<dbReference type="AlphaFoldDB" id="A0A221RR80"/>
<organism evidence="7 9">
    <name type="scientific">Latilactobacillus curvatus</name>
    <name type="common">Lactobacillus curvatus</name>
    <dbReference type="NCBI Taxonomy" id="28038"/>
    <lineage>
        <taxon>Bacteria</taxon>
        <taxon>Bacillati</taxon>
        <taxon>Bacillota</taxon>
        <taxon>Bacilli</taxon>
        <taxon>Lactobacillales</taxon>
        <taxon>Lactobacillaceae</taxon>
        <taxon>Latilactobacillus</taxon>
    </lineage>
</organism>
<evidence type="ECO:0000256" key="1">
    <source>
        <dbReference type="ARBA" id="ARBA00023015"/>
    </source>
</evidence>
<dbReference type="RefSeq" id="WP_004270576.1">
    <property type="nucleotide sequence ID" value="NZ_CABIVZ010000060.1"/>
</dbReference>
<evidence type="ECO:0000259" key="5">
    <source>
        <dbReference type="PROSITE" id="PS51464"/>
    </source>
</evidence>
<proteinExistence type="predicted"/>
<evidence type="ECO:0000313" key="7">
    <source>
        <dbReference type="EMBL" id="AXN35117.1"/>
    </source>
</evidence>
<dbReference type="InterPro" id="IPR001347">
    <property type="entry name" value="SIS_dom"/>
</dbReference>
<dbReference type="InterPro" id="IPR046348">
    <property type="entry name" value="SIS_dom_sf"/>
</dbReference>
<gene>
    <name evidence="6" type="ORF">CG419_01530</name>
    <name evidence="7" type="ORF">DT351_01520</name>
</gene>
<dbReference type="PANTHER" id="PTHR30514:SF1">
    <property type="entry name" value="HTH-TYPE TRANSCRIPTIONAL REGULATOR HEXR-RELATED"/>
    <property type="match status" value="1"/>
</dbReference>
<dbReference type="Gene3D" id="1.10.10.10">
    <property type="entry name" value="Winged helix-like DNA-binding domain superfamily/Winged helix DNA-binding domain"/>
    <property type="match status" value="1"/>
</dbReference>
<dbReference type="Proteomes" id="UP000199749">
    <property type="component" value="Chromosome"/>
</dbReference>
<evidence type="ECO:0000259" key="4">
    <source>
        <dbReference type="PROSITE" id="PS51071"/>
    </source>
</evidence>
<dbReference type="InterPro" id="IPR036388">
    <property type="entry name" value="WH-like_DNA-bd_sf"/>
</dbReference>
<evidence type="ECO:0000313" key="9">
    <source>
        <dbReference type="Proteomes" id="UP000257607"/>
    </source>
</evidence>
<dbReference type="InterPro" id="IPR000281">
    <property type="entry name" value="HTH_RpiR"/>
</dbReference>
<dbReference type="GO" id="GO:1901135">
    <property type="term" value="P:carbohydrate derivative metabolic process"/>
    <property type="evidence" value="ECO:0007669"/>
    <property type="project" value="InterPro"/>
</dbReference>
<accession>A0A221RR80</accession>
<reference evidence="7 9" key="2">
    <citation type="submission" date="2018-07" db="EMBL/GenBank/DDBJ databases">
        <title>Lactobacillus curvatus genome sequence.</title>
        <authorList>
            <person name="Prechtl R."/>
        </authorList>
    </citation>
    <scope>NUCLEOTIDE SEQUENCE [LARGE SCALE GENOMIC DNA]</scope>
    <source>
        <strain evidence="7 9">TMW 1.1928</strain>
    </source>
</reference>
<evidence type="ECO:0000256" key="2">
    <source>
        <dbReference type="ARBA" id="ARBA00023125"/>
    </source>
</evidence>
<feature type="domain" description="HTH rpiR-type" evidence="4">
    <location>
        <begin position="1"/>
        <end position="73"/>
    </location>
</feature>
<dbReference type="EMBL" id="CP022474">
    <property type="protein sequence ID" value="ASN59383.1"/>
    <property type="molecule type" value="Genomic_DNA"/>
</dbReference>
<dbReference type="GO" id="GO:0003700">
    <property type="term" value="F:DNA-binding transcription factor activity"/>
    <property type="evidence" value="ECO:0007669"/>
    <property type="project" value="InterPro"/>
</dbReference>
<evidence type="ECO:0000313" key="8">
    <source>
        <dbReference type="Proteomes" id="UP000199749"/>
    </source>
</evidence>
<keyword evidence="3" id="KW-0804">Transcription</keyword>
<evidence type="ECO:0000256" key="3">
    <source>
        <dbReference type="ARBA" id="ARBA00023163"/>
    </source>
</evidence>
<reference evidence="6 8" key="1">
    <citation type="submission" date="2017-07" db="EMBL/GenBank/DDBJ databases">
        <title>Lactobacillus curvatus MRS6 whole genome.</title>
        <authorList>
            <person name="Jans C."/>
            <person name="Lagler S."/>
            <person name="Lacroix C."/>
            <person name="Meile L."/>
            <person name="Stevens M.J.A."/>
        </authorList>
    </citation>
    <scope>NUCLEOTIDE SEQUENCE [LARGE SCALE GENOMIC DNA]</scope>
    <source>
        <strain evidence="6 8">MRS6</strain>
    </source>
</reference>